<dbReference type="RefSeq" id="WP_207334050.1">
    <property type="nucleotide sequence ID" value="NZ_JAFMYU010000002.1"/>
</dbReference>
<sequence>MKTYKHCLQFIMLLLLGWQSVLAQVTYKVDIDPAVTSTIRYRVFMTSAQSYTGTNQIISTAQVTLLIPNGGTAGGSVNYIANVVGKSGKTPSNLTQQMNWNPAIAGGPVENPQLDYLSFGFSYGGNPVSFSITANQAIELFHFDYTGPCPGAVYLIESAANSPNPDPFLKPNSLGTGPENQMTIYGFGTQNAYVGNQGGTADCRTTFPDLRASIAGPANLAQGGTASYAVNLSNIGAASTIGIYSTTVALPAGVSFTSGAGAGWTFSSSLLGNGTTQVVAKAANTVIGAGGTNAFTLNVATSASASSGAAVISGGVGGGSEINLANNAFSQNVSIGTVAASADLVASMAGPGGLVAGGTGSYVVSLTNIGGAATAGAYSTTLILPAGVTLSSGSGTGWSFASTLLGNGTTQVVATASAAIAQNAMGAFTLNVAVSGAAASANVAISGAVGGGGEVNLGNNAFAQNVTITAAVGTSPDISVGINGPSVLTQNNPGSYSLTVTNAGSGATTGPTTITASLAAGTTLNSISGPGWSVTTTAGPGGTTLLTAVYANPIAGGGSVASPLILNVTPNTTSAVGLTGAASTPGETNTGNNSFALGVPVIPVQATLPPDLSVSLTGPSVIAAGVPANFVFGVSNGGTGPTTGPSVLTIPLPAGMSYIGAIGNGWTCATNATPAVSCTYVAIIPAGQSAPNLSLGLSAASSLTGTSVNLQGTINTPGDPVPGNNSSTPKSVAVTSAAAGTQADLTTTVFMSTQAPNQYEALTATVVVTNLGPASATGVVSQVTLPTGYPITSIQSAAGTAFTSGNGVWTIGSLAAGQSVTLTVTMSAATSGQATVASSVTSTGGNDPALANNAAQTCFSVPYNLCAGGSFAATIPGAYTSIQWFRNNQPINGATSNTLTITQDGTYTVSTTGGAGTCASGSCCPIYVRQAINCCEPSACIPITIRKTK</sequence>
<dbReference type="EMBL" id="JAFMYU010000002">
    <property type="protein sequence ID" value="MBO0930087.1"/>
    <property type="molecule type" value="Genomic_DNA"/>
</dbReference>
<keyword evidence="4" id="KW-1185">Reference proteome</keyword>
<dbReference type="InterPro" id="IPR013783">
    <property type="entry name" value="Ig-like_fold"/>
</dbReference>
<proteinExistence type="predicted"/>
<reference evidence="3 4" key="1">
    <citation type="submission" date="2021-03" db="EMBL/GenBank/DDBJ databases">
        <title>Fibrella sp. HMF5036 genome sequencing and assembly.</title>
        <authorList>
            <person name="Kang H."/>
            <person name="Kim H."/>
            <person name="Bae S."/>
            <person name="Joh K."/>
        </authorList>
    </citation>
    <scope>NUCLEOTIDE SEQUENCE [LARGE SCALE GENOMIC DNA]</scope>
    <source>
        <strain evidence="3 4">HMF5036</strain>
    </source>
</reference>
<accession>A0A939G0E8</accession>
<feature type="chain" id="PRO_5037956763" evidence="1">
    <location>
        <begin position="24"/>
        <end position="949"/>
    </location>
</feature>
<feature type="signal peptide" evidence="1">
    <location>
        <begin position="1"/>
        <end position="23"/>
    </location>
</feature>
<evidence type="ECO:0000313" key="4">
    <source>
        <dbReference type="Proteomes" id="UP000664795"/>
    </source>
</evidence>
<comment type="caution">
    <text evidence="3">The sequence shown here is derived from an EMBL/GenBank/DDBJ whole genome shotgun (WGS) entry which is preliminary data.</text>
</comment>
<evidence type="ECO:0000259" key="2">
    <source>
        <dbReference type="Pfam" id="PF01345"/>
    </source>
</evidence>
<dbReference type="Pfam" id="PF01345">
    <property type="entry name" value="DUF11"/>
    <property type="match status" value="1"/>
</dbReference>
<dbReference type="Proteomes" id="UP000664795">
    <property type="component" value="Unassembled WGS sequence"/>
</dbReference>
<feature type="domain" description="DUF11" evidence="2">
    <location>
        <begin position="744"/>
        <end position="857"/>
    </location>
</feature>
<name>A0A939G0E8_9BACT</name>
<keyword evidence="1" id="KW-0732">Signal</keyword>
<dbReference type="Gene3D" id="2.60.40.10">
    <property type="entry name" value="Immunoglobulins"/>
    <property type="match status" value="2"/>
</dbReference>
<evidence type="ECO:0000256" key="1">
    <source>
        <dbReference type="SAM" id="SignalP"/>
    </source>
</evidence>
<protein>
    <submittedName>
        <fullName evidence="3">DUF11 domain-containing protein</fullName>
    </submittedName>
</protein>
<gene>
    <name evidence="3" type="ORF">J2I48_03735</name>
</gene>
<dbReference type="InterPro" id="IPR001434">
    <property type="entry name" value="OmcB-like_DUF11"/>
</dbReference>
<organism evidence="3 4">
    <name type="scientific">Fibrella aquatilis</name>
    <dbReference type="NCBI Taxonomy" id="2817059"/>
    <lineage>
        <taxon>Bacteria</taxon>
        <taxon>Pseudomonadati</taxon>
        <taxon>Bacteroidota</taxon>
        <taxon>Cytophagia</taxon>
        <taxon>Cytophagales</taxon>
        <taxon>Spirosomataceae</taxon>
        <taxon>Fibrella</taxon>
    </lineage>
</organism>
<dbReference type="AlphaFoldDB" id="A0A939G0E8"/>
<evidence type="ECO:0000313" key="3">
    <source>
        <dbReference type="EMBL" id="MBO0930087.1"/>
    </source>
</evidence>